<evidence type="ECO:0000256" key="1">
    <source>
        <dbReference type="SAM" id="MobiDB-lite"/>
    </source>
</evidence>
<dbReference type="Proteomes" id="UP001234989">
    <property type="component" value="Chromosome 11"/>
</dbReference>
<organism evidence="2 3">
    <name type="scientific">Solanum verrucosum</name>
    <dbReference type="NCBI Taxonomy" id="315347"/>
    <lineage>
        <taxon>Eukaryota</taxon>
        <taxon>Viridiplantae</taxon>
        <taxon>Streptophyta</taxon>
        <taxon>Embryophyta</taxon>
        <taxon>Tracheophyta</taxon>
        <taxon>Spermatophyta</taxon>
        <taxon>Magnoliopsida</taxon>
        <taxon>eudicotyledons</taxon>
        <taxon>Gunneridae</taxon>
        <taxon>Pentapetalae</taxon>
        <taxon>asterids</taxon>
        <taxon>lamiids</taxon>
        <taxon>Solanales</taxon>
        <taxon>Solanaceae</taxon>
        <taxon>Solanoideae</taxon>
        <taxon>Solaneae</taxon>
        <taxon>Solanum</taxon>
    </lineage>
</organism>
<gene>
    <name evidence="2" type="ORF">MTR67_048609</name>
</gene>
<dbReference type="AlphaFoldDB" id="A0AAF0V0Y1"/>
<name>A0AAF0V0Y1_SOLVR</name>
<protein>
    <recommendedName>
        <fullName evidence="4">Gag-pol polyprotein</fullName>
    </recommendedName>
</protein>
<evidence type="ECO:0000313" key="3">
    <source>
        <dbReference type="Proteomes" id="UP001234989"/>
    </source>
</evidence>
<evidence type="ECO:0000313" key="2">
    <source>
        <dbReference type="EMBL" id="WMV55224.1"/>
    </source>
</evidence>
<accession>A0AAF0V0Y1</accession>
<keyword evidence="3" id="KW-1185">Reference proteome</keyword>
<feature type="region of interest" description="Disordered" evidence="1">
    <location>
        <begin position="23"/>
        <end position="88"/>
    </location>
</feature>
<evidence type="ECO:0008006" key="4">
    <source>
        <dbReference type="Google" id="ProtNLM"/>
    </source>
</evidence>
<dbReference type="EMBL" id="CP133622">
    <property type="protein sequence ID" value="WMV55224.1"/>
    <property type="molecule type" value="Genomic_DNA"/>
</dbReference>
<reference evidence="2" key="1">
    <citation type="submission" date="2023-08" db="EMBL/GenBank/DDBJ databases">
        <title>A de novo genome assembly of Solanum verrucosum Schlechtendal, a Mexican diploid species geographically isolated from the other diploid A-genome species in potato relatives.</title>
        <authorList>
            <person name="Hosaka K."/>
        </authorList>
    </citation>
    <scope>NUCLEOTIDE SEQUENCE</scope>
    <source>
        <tissue evidence="2">Young leaves</tissue>
    </source>
</reference>
<sequence length="88" mass="10047">MVIKERRIAILIKKMDIPRLMTHSKQIEEENLKERDRETKRERTDSGDFSHLRFNKDKVSNLKSQGGGSGGYSSHTCQICGKSHMGDA</sequence>
<feature type="compositionally biased region" description="Basic and acidic residues" evidence="1">
    <location>
        <begin position="25"/>
        <end position="60"/>
    </location>
</feature>
<proteinExistence type="predicted"/>